<dbReference type="AlphaFoldDB" id="A0A218VXD4"/>
<name>A0A218VXD4_PUNGR</name>
<gene>
    <name evidence="1" type="ORF">CDL15_Pgr028701</name>
    <name evidence="2" type="ORF">CRG98_022677</name>
</gene>
<evidence type="ECO:0000313" key="4">
    <source>
        <dbReference type="Proteomes" id="UP000233551"/>
    </source>
</evidence>
<dbReference type="Proteomes" id="UP000197138">
    <property type="component" value="Unassembled WGS sequence"/>
</dbReference>
<dbReference type="EMBL" id="PGOL01001553">
    <property type="protein sequence ID" value="PKI56942.1"/>
    <property type="molecule type" value="Genomic_DNA"/>
</dbReference>
<sequence>MSARNPNLATGRGSSRALEARPVLAMTLRPWDEVPRAHRRVSARPLNFRKVVNPPWCSYLYSTSCLHRRLHPWLGPLLWVREGLVNPPVVLVSLVALEAMGGNYRQCNVHLLAKNMNSGWIFV</sequence>
<dbReference type="EMBL" id="MTKT01005739">
    <property type="protein sequence ID" value="OWM64983.1"/>
    <property type="molecule type" value="Genomic_DNA"/>
</dbReference>
<reference evidence="2 4" key="3">
    <citation type="submission" date="2017-11" db="EMBL/GenBank/DDBJ databases">
        <title>De-novo sequencing of pomegranate (Punica granatum L.) genome.</title>
        <authorList>
            <person name="Akparov Z."/>
            <person name="Amiraslanov A."/>
            <person name="Hajiyeva S."/>
            <person name="Abbasov M."/>
            <person name="Kaur K."/>
            <person name="Hamwieh A."/>
            <person name="Solovyev V."/>
            <person name="Salamov A."/>
            <person name="Braich B."/>
            <person name="Kosarev P."/>
            <person name="Mahmoud A."/>
            <person name="Hajiyev E."/>
            <person name="Babayeva S."/>
            <person name="Izzatullayeva V."/>
            <person name="Mammadov A."/>
            <person name="Mammadov A."/>
            <person name="Sharifova S."/>
            <person name="Ojaghi J."/>
            <person name="Eynullazada K."/>
            <person name="Bayramov B."/>
            <person name="Abdulazimova A."/>
            <person name="Shahmuradov I."/>
        </authorList>
    </citation>
    <scope>NUCLEOTIDE SEQUENCE [LARGE SCALE GENOMIC DNA]</scope>
    <source>
        <strain evidence="2">AG2017</strain>
        <strain evidence="4">cv. AG2017</strain>
        <tissue evidence="2">Leaf</tissue>
    </source>
</reference>
<evidence type="ECO:0000313" key="1">
    <source>
        <dbReference type="EMBL" id="OWM64983.1"/>
    </source>
</evidence>
<dbReference type="Proteomes" id="UP000233551">
    <property type="component" value="Unassembled WGS sequence"/>
</dbReference>
<reference evidence="1" key="2">
    <citation type="submission" date="2017-06" db="EMBL/GenBank/DDBJ databases">
        <title>The pomegranate genome and the genomics of punicalagin biosynthesis.</title>
        <authorList>
            <person name="Xu C."/>
        </authorList>
    </citation>
    <scope>NUCLEOTIDE SEQUENCE [LARGE SCALE GENOMIC DNA]</scope>
    <source>
        <tissue evidence="1">Fresh leaf</tissue>
    </source>
</reference>
<evidence type="ECO:0000313" key="3">
    <source>
        <dbReference type="Proteomes" id="UP000197138"/>
    </source>
</evidence>
<organism evidence="1 3">
    <name type="scientific">Punica granatum</name>
    <name type="common">Pomegranate</name>
    <dbReference type="NCBI Taxonomy" id="22663"/>
    <lineage>
        <taxon>Eukaryota</taxon>
        <taxon>Viridiplantae</taxon>
        <taxon>Streptophyta</taxon>
        <taxon>Embryophyta</taxon>
        <taxon>Tracheophyta</taxon>
        <taxon>Spermatophyta</taxon>
        <taxon>Magnoliopsida</taxon>
        <taxon>eudicotyledons</taxon>
        <taxon>Gunneridae</taxon>
        <taxon>Pentapetalae</taxon>
        <taxon>rosids</taxon>
        <taxon>malvids</taxon>
        <taxon>Myrtales</taxon>
        <taxon>Lythraceae</taxon>
        <taxon>Punica</taxon>
    </lineage>
</organism>
<proteinExistence type="predicted"/>
<keyword evidence="4" id="KW-1185">Reference proteome</keyword>
<comment type="caution">
    <text evidence="1">The sequence shown here is derived from an EMBL/GenBank/DDBJ whole genome shotgun (WGS) entry which is preliminary data.</text>
</comment>
<evidence type="ECO:0000313" key="2">
    <source>
        <dbReference type="EMBL" id="PKI56942.1"/>
    </source>
</evidence>
<accession>A0A218VXD4</accession>
<reference evidence="3" key="1">
    <citation type="journal article" date="2017" name="Plant J.">
        <title>The pomegranate (Punica granatum L.) genome and the genomics of punicalagin biosynthesis.</title>
        <authorList>
            <person name="Qin G."/>
            <person name="Xu C."/>
            <person name="Ming R."/>
            <person name="Tang H."/>
            <person name="Guyot R."/>
            <person name="Kramer E.M."/>
            <person name="Hu Y."/>
            <person name="Yi X."/>
            <person name="Qi Y."/>
            <person name="Xu X."/>
            <person name="Gao Z."/>
            <person name="Pan H."/>
            <person name="Jian J."/>
            <person name="Tian Y."/>
            <person name="Yue Z."/>
            <person name="Xu Y."/>
        </authorList>
    </citation>
    <scope>NUCLEOTIDE SEQUENCE [LARGE SCALE GENOMIC DNA]</scope>
    <source>
        <strain evidence="3">cv. Dabenzi</strain>
    </source>
</reference>
<protein>
    <submittedName>
        <fullName evidence="1">Uncharacterized protein</fullName>
    </submittedName>
</protein>